<name>A0A1T5FIC8_9SPHI</name>
<proteinExistence type="predicted"/>
<dbReference type="EMBL" id="FUYS01000016">
    <property type="protein sequence ID" value="SKB95929.1"/>
    <property type="molecule type" value="Genomic_DNA"/>
</dbReference>
<evidence type="ECO:0000313" key="2">
    <source>
        <dbReference type="EMBL" id="SKB95929.1"/>
    </source>
</evidence>
<feature type="domain" description="DUF4440" evidence="1">
    <location>
        <begin position="30"/>
        <end position="137"/>
    </location>
</feature>
<dbReference type="OrthoDB" id="5383110at2"/>
<dbReference type="STRING" id="623280.SAMN05660226_04006"/>
<organism evidence="2 3">
    <name type="scientific">Parapedobacter luteus</name>
    <dbReference type="NCBI Taxonomy" id="623280"/>
    <lineage>
        <taxon>Bacteria</taxon>
        <taxon>Pseudomonadati</taxon>
        <taxon>Bacteroidota</taxon>
        <taxon>Sphingobacteriia</taxon>
        <taxon>Sphingobacteriales</taxon>
        <taxon>Sphingobacteriaceae</taxon>
        <taxon>Parapedobacter</taxon>
    </lineage>
</organism>
<dbReference type="AlphaFoldDB" id="A0A1T5FIC8"/>
<accession>A0A1T5FIC8</accession>
<keyword evidence="3" id="KW-1185">Reference proteome</keyword>
<sequence>MRNLFLLTISIMMMTGCNESENESTAVAEVEAVVELFRQTMVEPDESVFYKLTSPKLTYGHSSGLVEDRDACVAAIVSGKNKFLSLELSDQTVDLSGNTAIVRHRFFAHTHDEGKEPGTVTLHVLQVWQKSSEGWQLLARQAVRI</sequence>
<dbReference type="SUPFAM" id="SSF54427">
    <property type="entry name" value="NTF2-like"/>
    <property type="match status" value="1"/>
</dbReference>
<dbReference type="PROSITE" id="PS51257">
    <property type="entry name" value="PROKAR_LIPOPROTEIN"/>
    <property type="match status" value="1"/>
</dbReference>
<protein>
    <recommendedName>
        <fullName evidence="1">DUF4440 domain-containing protein</fullName>
    </recommendedName>
</protein>
<dbReference type="InterPro" id="IPR027843">
    <property type="entry name" value="DUF4440"/>
</dbReference>
<dbReference type="Gene3D" id="3.10.450.50">
    <property type="match status" value="1"/>
</dbReference>
<dbReference type="Proteomes" id="UP000190541">
    <property type="component" value="Unassembled WGS sequence"/>
</dbReference>
<reference evidence="2 3" key="1">
    <citation type="submission" date="2017-02" db="EMBL/GenBank/DDBJ databases">
        <authorList>
            <person name="Peterson S.W."/>
        </authorList>
    </citation>
    <scope>NUCLEOTIDE SEQUENCE [LARGE SCALE GENOMIC DNA]</scope>
    <source>
        <strain evidence="2 3">DSM 22899</strain>
    </source>
</reference>
<dbReference type="InterPro" id="IPR032710">
    <property type="entry name" value="NTF2-like_dom_sf"/>
</dbReference>
<gene>
    <name evidence="2" type="ORF">SAMN05660226_04006</name>
</gene>
<evidence type="ECO:0000259" key="1">
    <source>
        <dbReference type="Pfam" id="PF14534"/>
    </source>
</evidence>
<dbReference type="Pfam" id="PF14534">
    <property type="entry name" value="DUF4440"/>
    <property type="match status" value="1"/>
</dbReference>
<evidence type="ECO:0000313" key="3">
    <source>
        <dbReference type="Proteomes" id="UP000190541"/>
    </source>
</evidence>